<dbReference type="Proteomes" id="UP000179807">
    <property type="component" value="Unassembled WGS sequence"/>
</dbReference>
<dbReference type="GeneID" id="94837852"/>
<gene>
    <name evidence="2" type="ORF">TRFO_23437</name>
</gene>
<organism evidence="2 3">
    <name type="scientific">Tritrichomonas foetus</name>
    <dbReference type="NCBI Taxonomy" id="1144522"/>
    <lineage>
        <taxon>Eukaryota</taxon>
        <taxon>Metamonada</taxon>
        <taxon>Parabasalia</taxon>
        <taxon>Tritrichomonadida</taxon>
        <taxon>Tritrichomonadidae</taxon>
        <taxon>Tritrichomonas</taxon>
    </lineage>
</organism>
<protein>
    <recommendedName>
        <fullName evidence="1">Enhancer of mRNA-decapping protein 4 C-terminal domain-containing protein</fullName>
    </recommendedName>
</protein>
<dbReference type="InterPro" id="IPR044938">
    <property type="entry name" value="EDC4_C_sf"/>
</dbReference>
<dbReference type="VEuPathDB" id="TrichDB:TRFO_23437"/>
<evidence type="ECO:0000313" key="3">
    <source>
        <dbReference type="Proteomes" id="UP000179807"/>
    </source>
</evidence>
<evidence type="ECO:0000313" key="2">
    <source>
        <dbReference type="EMBL" id="OHT08153.1"/>
    </source>
</evidence>
<evidence type="ECO:0000259" key="1">
    <source>
        <dbReference type="Pfam" id="PF21289"/>
    </source>
</evidence>
<dbReference type="AlphaFoldDB" id="A0A1J4K9L8"/>
<dbReference type="InterPro" id="IPR049404">
    <property type="entry name" value="EDC4_C"/>
</dbReference>
<dbReference type="RefSeq" id="XP_068361289.1">
    <property type="nucleotide sequence ID" value="XM_068503148.1"/>
</dbReference>
<accession>A0A1J4K9L8</accession>
<dbReference type="EMBL" id="MLAK01000676">
    <property type="protein sequence ID" value="OHT08153.1"/>
    <property type="molecule type" value="Genomic_DNA"/>
</dbReference>
<proteinExistence type="predicted"/>
<comment type="caution">
    <text evidence="2">The sequence shown here is derived from an EMBL/GenBank/DDBJ whole genome shotgun (WGS) entry which is preliminary data.</text>
</comment>
<keyword evidence="3" id="KW-1185">Reference proteome</keyword>
<reference evidence="2" key="1">
    <citation type="submission" date="2016-10" db="EMBL/GenBank/DDBJ databases">
        <authorList>
            <person name="Benchimol M."/>
            <person name="Almeida L.G."/>
            <person name="Vasconcelos A.T."/>
            <person name="Perreira-Neves A."/>
            <person name="Rosa I.A."/>
            <person name="Tasca T."/>
            <person name="Bogo M.R."/>
            <person name="de Souza W."/>
        </authorList>
    </citation>
    <scope>NUCLEOTIDE SEQUENCE [LARGE SCALE GENOMIC DNA]</scope>
    <source>
        <strain evidence="2">K</strain>
    </source>
</reference>
<feature type="domain" description="Enhancer of mRNA-decapping protein 4 C-terminal" evidence="1">
    <location>
        <begin position="123"/>
        <end position="221"/>
    </location>
</feature>
<dbReference type="Gene3D" id="1.10.220.100">
    <property type="entry name" value="conserved c-terminal region of ge- 1"/>
    <property type="match status" value="1"/>
</dbReference>
<name>A0A1J4K9L8_9EUKA</name>
<sequence>MKIVNYQNDDRKSKLQVIFFENTNLMFRPPPREPIADLFDGNIKDDWIINKVDNQETITKDEIIHLLENFESSISNEINSLQNISKTESEEILAKIQELQNKEKAFLRTLSQNEIAKSTKKLEEVLSKYDLYEVNKFILDNYKDIQKHFQPETEQKQETLLSLIQQLTVLLSVKTTTFLQIIIFEWLKMALLDLDTENPVISLFLRNVLEPLQKVVQRYLNISFQAREIFYMIQYYLKNLG</sequence>
<dbReference type="Pfam" id="PF21289">
    <property type="entry name" value="EDC4_C"/>
    <property type="match status" value="1"/>
</dbReference>